<protein>
    <submittedName>
        <fullName evidence="10">Chloramphenicol-sensitive protein RarD</fullName>
    </submittedName>
</protein>
<proteinExistence type="inferred from homology"/>
<keyword evidence="3" id="KW-0813">Transport</keyword>
<organism evidence="10 11">
    <name type="scientific">Agreia pratensis</name>
    <dbReference type="NCBI Taxonomy" id="150121"/>
    <lineage>
        <taxon>Bacteria</taxon>
        <taxon>Bacillati</taxon>
        <taxon>Actinomycetota</taxon>
        <taxon>Actinomycetes</taxon>
        <taxon>Micrococcales</taxon>
        <taxon>Microbacteriaceae</taxon>
        <taxon>Agreia</taxon>
    </lineage>
</organism>
<dbReference type="AlphaFoldDB" id="A0A1X7JS68"/>
<evidence type="ECO:0000256" key="2">
    <source>
        <dbReference type="ARBA" id="ARBA00007362"/>
    </source>
</evidence>
<dbReference type="Proteomes" id="UP000193244">
    <property type="component" value="Unassembled WGS sequence"/>
</dbReference>
<feature type="transmembrane region" description="Helical" evidence="8">
    <location>
        <begin position="85"/>
        <end position="104"/>
    </location>
</feature>
<dbReference type="InterPro" id="IPR004626">
    <property type="entry name" value="RarD"/>
</dbReference>
<dbReference type="InterPro" id="IPR037185">
    <property type="entry name" value="EmrE-like"/>
</dbReference>
<comment type="similarity">
    <text evidence="2">Belongs to the EamA transporter family.</text>
</comment>
<comment type="subcellular location">
    <subcellularLocation>
        <location evidence="1">Cell membrane</location>
        <topology evidence="1">Multi-pass membrane protein</topology>
    </subcellularLocation>
</comment>
<feature type="transmembrane region" description="Helical" evidence="8">
    <location>
        <begin position="255"/>
        <end position="277"/>
    </location>
</feature>
<feature type="transmembrane region" description="Helical" evidence="8">
    <location>
        <begin position="116"/>
        <end position="135"/>
    </location>
</feature>
<evidence type="ECO:0000256" key="3">
    <source>
        <dbReference type="ARBA" id="ARBA00022448"/>
    </source>
</evidence>
<dbReference type="Pfam" id="PF00892">
    <property type="entry name" value="EamA"/>
    <property type="match status" value="1"/>
</dbReference>
<feature type="transmembrane region" description="Helical" evidence="8">
    <location>
        <begin position="23"/>
        <end position="45"/>
    </location>
</feature>
<evidence type="ECO:0000256" key="6">
    <source>
        <dbReference type="ARBA" id="ARBA00022989"/>
    </source>
</evidence>
<dbReference type="RefSeq" id="WP_244894686.1">
    <property type="nucleotide sequence ID" value="NZ_FXAY01000002.1"/>
</dbReference>
<dbReference type="GO" id="GO:0005886">
    <property type="term" value="C:plasma membrane"/>
    <property type="evidence" value="ECO:0007669"/>
    <property type="project" value="UniProtKB-SubCell"/>
</dbReference>
<dbReference type="NCBIfam" id="TIGR00688">
    <property type="entry name" value="rarD"/>
    <property type="match status" value="1"/>
</dbReference>
<dbReference type="PANTHER" id="PTHR22911:SF137">
    <property type="entry name" value="SOLUTE CARRIER FAMILY 35 MEMBER G2-RELATED"/>
    <property type="match status" value="1"/>
</dbReference>
<feature type="transmembrane region" description="Helical" evidence="8">
    <location>
        <begin position="227"/>
        <end position="248"/>
    </location>
</feature>
<feature type="transmembrane region" description="Helical" evidence="8">
    <location>
        <begin position="140"/>
        <end position="157"/>
    </location>
</feature>
<evidence type="ECO:0000256" key="4">
    <source>
        <dbReference type="ARBA" id="ARBA00022475"/>
    </source>
</evidence>
<evidence type="ECO:0000256" key="7">
    <source>
        <dbReference type="ARBA" id="ARBA00023136"/>
    </source>
</evidence>
<keyword evidence="7 8" id="KW-0472">Membrane</keyword>
<keyword evidence="6 8" id="KW-1133">Transmembrane helix</keyword>
<evidence type="ECO:0000256" key="5">
    <source>
        <dbReference type="ARBA" id="ARBA00022692"/>
    </source>
</evidence>
<dbReference type="PANTHER" id="PTHR22911">
    <property type="entry name" value="ACYL-MALONYL CONDENSING ENZYME-RELATED"/>
    <property type="match status" value="1"/>
</dbReference>
<name>A0A1X7JS68_9MICO</name>
<keyword evidence="5 8" id="KW-0812">Transmembrane</keyword>
<feature type="transmembrane region" description="Helical" evidence="8">
    <location>
        <begin position="283"/>
        <end position="304"/>
    </location>
</feature>
<dbReference type="SUPFAM" id="SSF103481">
    <property type="entry name" value="Multidrug resistance efflux transporter EmrE"/>
    <property type="match status" value="2"/>
</dbReference>
<dbReference type="InterPro" id="IPR000620">
    <property type="entry name" value="EamA_dom"/>
</dbReference>
<feature type="transmembrane region" description="Helical" evidence="8">
    <location>
        <begin position="51"/>
        <end position="73"/>
    </location>
</feature>
<keyword evidence="4" id="KW-1003">Cell membrane</keyword>
<evidence type="ECO:0000256" key="1">
    <source>
        <dbReference type="ARBA" id="ARBA00004651"/>
    </source>
</evidence>
<evidence type="ECO:0000313" key="10">
    <source>
        <dbReference type="EMBL" id="SMG31233.1"/>
    </source>
</evidence>
<feature type="transmembrane region" description="Helical" evidence="8">
    <location>
        <begin position="200"/>
        <end position="221"/>
    </location>
</feature>
<sequence>MSRPVVPAVSAPASGDQPSRSGILYAIGAYTMWGFLPAYFLLLLPSGPFEIVAVRIFFSLAFCVVIITATRAWPAFIAIVRQPRLLFTMGLAGLLIYVNWQTYVIGATSGNVVETALGYFINPIVTILLGVVILGERLRVVQWVALGISVVAVGVLTVGFGSVPWIALILAFSFGLYGFVKKRIGPVVDPVSGLTLETLWLLPVAAVQTVIVSATPAGLAFGSSGTVHVVLMVGAGVITAVPLLLFASAAKRLPLIYMGFIQYIAPILQFLFGVFIMREPMPLERWVGFGLVWLALIALTIDMVRTSRSGRMPVAEPV</sequence>
<reference evidence="11" key="1">
    <citation type="submission" date="2017-04" db="EMBL/GenBank/DDBJ databases">
        <authorList>
            <person name="Varghese N."/>
            <person name="Submissions S."/>
        </authorList>
    </citation>
    <scope>NUCLEOTIDE SEQUENCE [LARGE SCALE GENOMIC DNA]</scope>
    <source>
        <strain evidence="11">VKM Ac-2510</strain>
    </source>
</reference>
<evidence type="ECO:0000256" key="8">
    <source>
        <dbReference type="SAM" id="Phobius"/>
    </source>
</evidence>
<accession>A0A1X7JS68</accession>
<dbReference type="STRING" id="150121.SAMN06296010_1769"/>
<gene>
    <name evidence="10" type="ORF">SAMN06296010_1769</name>
</gene>
<evidence type="ECO:0000259" key="9">
    <source>
        <dbReference type="Pfam" id="PF00892"/>
    </source>
</evidence>
<evidence type="ECO:0000313" key="11">
    <source>
        <dbReference type="Proteomes" id="UP000193244"/>
    </source>
</evidence>
<feature type="domain" description="EamA" evidence="9">
    <location>
        <begin position="21"/>
        <end position="156"/>
    </location>
</feature>
<dbReference type="EMBL" id="FXAY01000002">
    <property type="protein sequence ID" value="SMG31233.1"/>
    <property type="molecule type" value="Genomic_DNA"/>
</dbReference>
<feature type="transmembrane region" description="Helical" evidence="8">
    <location>
        <begin position="163"/>
        <end position="180"/>
    </location>
</feature>
<keyword evidence="11" id="KW-1185">Reference proteome</keyword>